<dbReference type="InterPro" id="IPR022742">
    <property type="entry name" value="Hydrolase_4"/>
</dbReference>
<dbReference type="PANTHER" id="PTHR43798:SF33">
    <property type="entry name" value="HYDROLASE, PUTATIVE (AFU_ORTHOLOGUE AFUA_2G14860)-RELATED"/>
    <property type="match status" value="1"/>
</dbReference>
<dbReference type="Proteomes" id="UP000030697">
    <property type="component" value="Unassembled WGS sequence"/>
</dbReference>
<evidence type="ECO:0000313" key="3">
    <source>
        <dbReference type="EMBL" id="EWC74091.1"/>
    </source>
</evidence>
<dbReference type="EMBL" id="KE124725">
    <property type="protein sequence ID" value="EWC74091.1"/>
    <property type="molecule type" value="Genomic_DNA"/>
</dbReference>
<dbReference type="PANTHER" id="PTHR43798">
    <property type="entry name" value="MONOACYLGLYCEROL LIPASE"/>
    <property type="match status" value="1"/>
</dbReference>
<proteinExistence type="predicted"/>
<dbReference type="Pfam" id="PF12146">
    <property type="entry name" value="Hydrolase_4"/>
    <property type="match status" value="1"/>
</dbReference>
<dbReference type="InterPro" id="IPR050266">
    <property type="entry name" value="AB_hydrolase_sf"/>
</dbReference>
<evidence type="ECO:0000313" key="4">
    <source>
        <dbReference type="Proteomes" id="UP000030697"/>
    </source>
</evidence>
<dbReference type="OrthoDB" id="428974at2759"/>
<feature type="compositionally biased region" description="Acidic residues" evidence="1">
    <location>
        <begin position="49"/>
        <end position="68"/>
    </location>
</feature>
<evidence type="ECO:0000256" key="1">
    <source>
        <dbReference type="SAM" id="MobiDB-lite"/>
    </source>
</evidence>
<sequence>MYTQYDIEYEYVTCTKGYTFIIYSPNLFENVNAKSSDSTSPYTEKNKEEDEQQEEQQQDEQERDEQEQDEINNENIIVLFLHGLNGNSYQFENVFYTLIHFNYKFISIDFYGHGNSSLLRNVNKFTEKLFIEQIYDVLKKNSYETLINLRKNYLLNKYMITAHLSVDNKLKIKKYCLISAAGLAKPRHRFLHFLLKHNIRLCLRVAKRYSHLFVNEETFKNEYNDIHNNAYYSHNRCSILKENHEKFIETFLKVLTGTKIQDSKKYYSAFLKKNSDVLFIYGRDDDVTPCAYTIKFLEKQKKYLNNVKLIIFPECSHLVLTEKSYELAQHIIYFLQNKYIYNVERNSDDI</sequence>
<dbReference type="AlphaFoldDB" id="W7JRE8"/>
<dbReference type="Gene3D" id="3.40.50.1820">
    <property type="entry name" value="alpha/beta hydrolase"/>
    <property type="match status" value="2"/>
</dbReference>
<dbReference type="InterPro" id="IPR029058">
    <property type="entry name" value="AB_hydrolase_fold"/>
</dbReference>
<dbReference type="GO" id="GO:0016020">
    <property type="term" value="C:membrane"/>
    <property type="evidence" value="ECO:0007669"/>
    <property type="project" value="TreeGrafter"/>
</dbReference>
<protein>
    <recommendedName>
        <fullName evidence="2">Serine aminopeptidase S33 domain-containing protein</fullName>
    </recommendedName>
</protein>
<name>W7JRE8_PLAFA</name>
<gene>
    <name evidence="3" type="ORF">C923_05197</name>
</gene>
<accession>W7JRE8</accession>
<evidence type="ECO:0000259" key="2">
    <source>
        <dbReference type="Pfam" id="PF12146"/>
    </source>
</evidence>
<feature type="domain" description="Serine aminopeptidase S33" evidence="2">
    <location>
        <begin position="77"/>
        <end position="323"/>
    </location>
</feature>
<reference evidence="3 4" key="1">
    <citation type="submission" date="2013-02" db="EMBL/GenBank/DDBJ databases">
        <title>The Genome Sequence of Plasmodium falciparum UGT5.1.</title>
        <authorList>
            <consortium name="The Broad Institute Genome Sequencing Platform"/>
            <consortium name="The Broad Institute Genome Sequencing Center for Infectious Disease"/>
            <person name="Neafsey D."/>
            <person name="Cheeseman I."/>
            <person name="Volkman S."/>
            <person name="Adams J."/>
            <person name="Walker B."/>
            <person name="Young S.K."/>
            <person name="Zeng Q."/>
            <person name="Gargeya S."/>
            <person name="Fitzgerald M."/>
            <person name="Haas B."/>
            <person name="Abouelleil A."/>
            <person name="Alvarado L."/>
            <person name="Arachchi H.M."/>
            <person name="Berlin A.M."/>
            <person name="Chapman S.B."/>
            <person name="Dewar J."/>
            <person name="Goldberg J."/>
            <person name="Griggs A."/>
            <person name="Gujja S."/>
            <person name="Hansen M."/>
            <person name="Howarth C."/>
            <person name="Imamovic A."/>
            <person name="Larimer J."/>
            <person name="McCowan C."/>
            <person name="Murphy C."/>
            <person name="Neiman D."/>
            <person name="Pearson M."/>
            <person name="Priest M."/>
            <person name="Roberts A."/>
            <person name="Saif S."/>
            <person name="Shea T."/>
            <person name="Sisk P."/>
            <person name="Sykes S."/>
            <person name="Wortman J."/>
            <person name="Nusbaum C."/>
            <person name="Birren B."/>
        </authorList>
    </citation>
    <scope>NUCLEOTIDE SEQUENCE [LARGE SCALE GENOMIC DNA]</scope>
    <source>
        <strain evidence="3 4">UGT5.1</strain>
    </source>
</reference>
<feature type="compositionally biased region" description="Polar residues" evidence="1">
    <location>
        <begin position="34"/>
        <end position="43"/>
    </location>
</feature>
<organism evidence="3 4">
    <name type="scientific">Plasmodium falciparum UGT5.1</name>
    <dbReference type="NCBI Taxonomy" id="1237627"/>
    <lineage>
        <taxon>Eukaryota</taxon>
        <taxon>Sar</taxon>
        <taxon>Alveolata</taxon>
        <taxon>Apicomplexa</taxon>
        <taxon>Aconoidasida</taxon>
        <taxon>Haemosporida</taxon>
        <taxon>Plasmodiidae</taxon>
        <taxon>Plasmodium</taxon>
        <taxon>Plasmodium (Laverania)</taxon>
    </lineage>
</organism>
<feature type="region of interest" description="Disordered" evidence="1">
    <location>
        <begin position="34"/>
        <end position="68"/>
    </location>
</feature>
<dbReference type="SUPFAM" id="SSF53474">
    <property type="entry name" value="alpha/beta-Hydrolases"/>
    <property type="match status" value="1"/>
</dbReference>